<dbReference type="SMART" id="SM00387">
    <property type="entry name" value="HATPase_c"/>
    <property type="match status" value="1"/>
</dbReference>
<dbReference type="EMBL" id="BMIK01000002">
    <property type="protein sequence ID" value="GGC18708.1"/>
    <property type="molecule type" value="Genomic_DNA"/>
</dbReference>
<keyword evidence="4" id="KW-0808">Transferase</keyword>
<dbReference type="InterPro" id="IPR011990">
    <property type="entry name" value="TPR-like_helical_dom_sf"/>
</dbReference>
<evidence type="ECO:0000256" key="4">
    <source>
        <dbReference type="ARBA" id="ARBA00022679"/>
    </source>
</evidence>
<name>A0ABQ1L6P7_9SPHI</name>
<feature type="domain" description="Histidine kinase" evidence="11">
    <location>
        <begin position="449"/>
        <end position="632"/>
    </location>
</feature>
<evidence type="ECO:0000256" key="5">
    <source>
        <dbReference type="ARBA" id="ARBA00022741"/>
    </source>
</evidence>
<evidence type="ECO:0000256" key="10">
    <source>
        <dbReference type="SAM" id="Phobius"/>
    </source>
</evidence>
<evidence type="ECO:0000256" key="3">
    <source>
        <dbReference type="ARBA" id="ARBA00022553"/>
    </source>
</evidence>
<dbReference type="Pfam" id="PF07730">
    <property type="entry name" value="HisKA_3"/>
    <property type="match status" value="1"/>
</dbReference>
<evidence type="ECO:0000256" key="8">
    <source>
        <dbReference type="ARBA" id="ARBA00023012"/>
    </source>
</evidence>
<evidence type="ECO:0000313" key="12">
    <source>
        <dbReference type="EMBL" id="GGC18708.1"/>
    </source>
</evidence>
<keyword evidence="9" id="KW-0175">Coiled coil</keyword>
<dbReference type="PANTHER" id="PTHR24421:SF10">
    <property type="entry name" value="NITRATE_NITRITE SENSOR PROTEIN NARQ"/>
    <property type="match status" value="1"/>
</dbReference>
<dbReference type="InterPro" id="IPR011712">
    <property type="entry name" value="Sig_transdc_His_kin_sub3_dim/P"/>
</dbReference>
<sequence length="637" mass="72541">MQDMNSIVSSHFSKLLVVAANLLLYLVPASHVNGQQGLYTAYGSYPVKTPDTLLATYQNAKRPQDRLRAAEQLVTFHQPYGASDSVIYYAKAMEAALSEITPPPPDRDHQLMHINHILAETFQKKGLYYEALGNYLNAIQLAEKTRERTAIDSLEFGLANVYSLRGQTANALDIYQTLVRTSNNPYLVHQIRKELGKIYLAQQKAGAAKNELDTAYHYFLKESRPKETLESQLYLGDIALVENREDEAFDRYNDVKDKAYKHQFIDLYVMAGQRIGDLLLHKKDYEGAQMMLGMTYTNAIQLEDLESQQKALRSLQSLYIQIRDYENAYAISTQYRMVSDEITALQNQREVNELEAKYQTAQKEKELLKQQQEVEKQKSAKVFLLVGFLAVLIPLIALMYVYYQKLQAQSALNQSMERLNKQRITTLMKENELELLKANMDGQEAERERIARELHDSIGGNLAAIKLQLSSSGSLHIVRQVDDTYQQVRDLAHHLIPPKFSKDDFTELIAQYLKNFDISGKTTVSFQAFQKDTLNTIPSDLKVEIYKIIQELMTNTAKHADASRVEVQIMVLDNELQLIFEDNGKGFSADETTPGIGLRNLHDRLQRCQGTLELNTTPGRGTVIDITLPIKTQQHVV</sequence>
<dbReference type="PROSITE" id="PS50109">
    <property type="entry name" value="HIS_KIN"/>
    <property type="match status" value="1"/>
</dbReference>
<comment type="catalytic activity">
    <reaction evidence="1">
        <text>ATP + protein L-histidine = ADP + protein N-phospho-L-histidine.</text>
        <dbReference type="EC" id="2.7.13.3"/>
    </reaction>
</comment>
<dbReference type="Gene3D" id="1.20.5.1930">
    <property type="match status" value="1"/>
</dbReference>
<keyword evidence="10" id="KW-1133">Transmembrane helix</keyword>
<feature type="coiled-coil region" evidence="9">
    <location>
        <begin position="344"/>
        <end position="380"/>
    </location>
</feature>
<reference evidence="13" key="1">
    <citation type="journal article" date="2019" name="Int. J. Syst. Evol. Microbiol.">
        <title>The Global Catalogue of Microorganisms (GCM) 10K type strain sequencing project: providing services to taxonomists for standard genome sequencing and annotation.</title>
        <authorList>
            <consortium name="The Broad Institute Genomics Platform"/>
            <consortium name="The Broad Institute Genome Sequencing Center for Infectious Disease"/>
            <person name="Wu L."/>
            <person name="Ma J."/>
        </authorList>
    </citation>
    <scope>NUCLEOTIDE SEQUENCE [LARGE SCALE GENOMIC DNA]</scope>
    <source>
        <strain evidence="13">CGMCC 1.15342</strain>
    </source>
</reference>
<evidence type="ECO:0000256" key="2">
    <source>
        <dbReference type="ARBA" id="ARBA00012438"/>
    </source>
</evidence>
<gene>
    <name evidence="12" type="ORF">GCM10011386_08210</name>
</gene>
<keyword evidence="7" id="KW-0067">ATP-binding</keyword>
<keyword evidence="10" id="KW-0812">Transmembrane</keyword>
<dbReference type="CDD" id="cd16917">
    <property type="entry name" value="HATPase_UhpB-NarQ-NarX-like"/>
    <property type="match status" value="1"/>
</dbReference>
<organism evidence="12 13">
    <name type="scientific">Parapedobacter defluvii</name>
    <dbReference type="NCBI Taxonomy" id="2045106"/>
    <lineage>
        <taxon>Bacteria</taxon>
        <taxon>Pseudomonadati</taxon>
        <taxon>Bacteroidota</taxon>
        <taxon>Sphingobacteriia</taxon>
        <taxon>Sphingobacteriales</taxon>
        <taxon>Sphingobacteriaceae</taxon>
        <taxon>Parapedobacter</taxon>
    </lineage>
</organism>
<feature type="transmembrane region" description="Helical" evidence="10">
    <location>
        <begin position="382"/>
        <end position="403"/>
    </location>
</feature>
<dbReference type="InterPro" id="IPR050482">
    <property type="entry name" value="Sensor_HK_TwoCompSys"/>
</dbReference>
<keyword evidence="5" id="KW-0547">Nucleotide-binding</keyword>
<protein>
    <recommendedName>
        <fullName evidence="2">histidine kinase</fullName>
        <ecNumber evidence="2">2.7.13.3</ecNumber>
    </recommendedName>
</protein>
<evidence type="ECO:0000259" key="11">
    <source>
        <dbReference type="PROSITE" id="PS50109"/>
    </source>
</evidence>
<dbReference type="PANTHER" id="PTHR24421">
    <property type="entry name" value="NITRATE/NITRITE SENSOR PROTEIN NARX-RELATED"/>
    <property type="match status" value="1"/>
</dbReference>
<dbReference type="Gene3D" id="1.25.40.10">
    <property type="entry name" value="Tetratricopeptide repeat domain"/>
    <property type="match status" value="1"/>
</dbReference>
<dbReference type="Gene3D" id="3.30.565.10">
    <property type="entry name" value="Histidine kinase-like ATPase, C-terminal domain"/>
    <property type="match status" value="1"/>
</dbReference>
<evidence type="ECO:0000256" key="1">
    <source>
        <dbReference type="ARBA" id="ARBA00000085"/>
    </source>
</evidence>
<keyword evidence="3" id="KW-0597">Phosphoprotein</keyword>
<dbReference type="Pfam" id="PF02518">
    <property type="entry name" value="HATPase_c"/>
    <property type="match status" value="1"/>
</dbReference>
<dbReference type="EC" id="2.7.13.3" evidence="2"/>
<keyword evidence="8" id="KW-0902">Two-component regulatory system</keyword>
<proteinExistence type="predicted"/>
<dbReference type="InterPro" id="IPR003594">
    <property type="entry name" value="HATPase_dom"/>
</dbReference>
<keyword evidence="10" id="KW-0472">Membrane</keyword>
<dbReference type="InterPro" id="IPR036890">
    <property type="entry name" value="HATPase_C_sf"/>
</dbReference>
<evidence type="ECO:0000313" key="13">
    <source>
        <dbReference type="Proteomes" id="UP000597338"/>
    </source>
</evidence>
<evidence type="ECO:0000256" key="7">
    <source>
        <dbReference type="ARBA" id="ARBA00022840"/>
    </source>
</evidence>
<evidence type="ECO:0000256" key="6">
    <source>
        <dbReference type="ARBA" id="ARBA00022777"/>
    </source>
</evidence>
<keyword evidence="13" id="KW-1185">Reference proteome</keyword>
<comment type="caution">
    <text evidence="12">The sequence shown here is derived from an EMBL/GenBank/DDBJ whole genome shotgun (WGS) entry which is preliminary data.</text>
</comment>
<keyword evidence="6" id="KW-0418">Kinase</keyword>
<evidence type="ECO:0000256" key="9">
    <source>
        <dbReference type="SAM" id="Coils"/>
    </source>
</evidence>
<dbReference type="Proteomes" id="UP000597338">
    <property type="component" value="Unassembled WGS sequence"/>
</dbReference>
<dbReference type="SUPFAM" id="SSF55874">
    <property type="entry name" value="ATPase domain of HSP90 chaperone/DNA topoisomerase II/histidine kinase"/>
    <property type="match status" value="1"/>
</dbReference>
<dbReference type="InterPro" id="IPR005467">
    <property type="entry name" value="His_kinase_dom"/>
</dbReference>
<dbReference type="SUPFAM" id="SSF48452">
    <property type="entry name" value="TPR-like"/>
    <property type="match status" value="1"/>
</dbReference>
<accession>A0ABQ1L6P7</accession>